<evidence type="ECO:0000313" key="4">
    <source>
        <dbReference type="Proteomes" id="UP000028926"/>
    </source>
</evidence>
<keyword evidence="1" id="KW-0560">Oxidoreductase</keyword>
<dbReference type="SUPFAM" id="SSF52821">
    <property type="entry name" value="Rhodanese/Cell cycle control phosphatase"/>
    <property type="match status" value="1"/>
</dbReference>
<dbReference type="InterPro" id="IPR001763">
    <property type="entry name" value="Rhodanese-like_dom"/>
</dbReference>
<dbReference type="RefSeq" id="WP_038463481.1">
    <property type="nucleotide sequence ID" value="NZ_CP008941.1"/>
</dbReference>
<dbReference type="Pfam" id="PF17773">
    <property type="entry name" value="UPF0176_N"/>
    <property type="match status" value="1"/>
</dbReference>
<dbReference type="Gene3D" id="3.40.250.10">
    <property type="entry name" value="Rhodanese-like domain"/>
    <property type="match status" value="1"/>
</dbReference>
<dbReference type="Gene3D" id="3.30.70.100">
    <property type="match status" value="1"/>
</dbReference>
<feature type="domain" description="Rhodanese" evidence="2">
    <location>
        <begin position="122"/>
        <end position="216"/>
    </location>
</feature>
<name>A0A077AV05_9PROT</name>
<dbReference type="InterPro" id="IPR020936">
    <property type="entry name" value="TrhO"/>
</dbReference>
<dbReference type="GO" id="GO:0006400">
    <property type="term" value="P:tRNA modification"/>
    <property type="evidence" value="ECO:0007669"/>
    <property type="project" value="UniProtKB-UniRule"/>
</dbReference>
<dbReference type="EMBL" id="CP008941">
    <property type="protein sequence ID" value="AIK95874.1"/>
    <property type="molecule type" value="Genomic_DNA"/>
</dbReference>
<reference evidence="3 4" key="1">
    <citation type="submission" date="2014-07" db="EMBL/GenBank/DDBJ databases">
        <title>Comparative genomic insights into amoeba endosymbionts belonging to the families of Holosporaceae and Candidatus Midichloriaceae within Rickettsiales.</title>
        <authorList>
            <person name="Wang Z."/>
            <person name="Wu M."/>
        </authorList>
    </citation>
    <scope>NUCLEOTIDE SEQUENCE [LARGE SCALE GENOMIC DNA]</scope>
    <source>
        <strain evidence="3">PRA3</strain>
    </source>
</reference>
<dbReference type="AlphaFoldDB" id="A0A077AV05"/>
<keyword evidence="1" id="KW-0819">tRNA processing</keyword>
<organism evidence="3 4">
    <name type="scientific">Candidatus Odyssella acanthamoebae</name>
    <dbReference type="NCBI Taxonomy" id="91604"/>
    <lineage>
        <taxon>Bacteria</taxon>
        <taxon>Pseudomonadati</taxon>
        <taxon>Pseudomonadota</taxon>
        <taxon>Alphaproteobacteria</taxon>
        <taxon>Holosporales</taxon>
        <taxon>Candidatus Paracaedibacteraceae</taxon>
        <taxon>Candidatus Odyssella</taxon>
    </lineage>
</organism>
<dbReference type="STRING" id="91604.ID47_02675"/>
<accession>A0A077AV05</accession>
<dbReference type="eggNOG" id="COG1054">
    <property type="taxonomic scope" value="Bacteria"/>
</dbReference>
<comment type="function">
    <text evidence="1">Catalyzes oxygen-dependent 5-hydroxyuridine (ho5U) modification at position 34 in tRNAs.</text>
</comment>
<dbReference type="PANTHER" id="PTHR43268">
    <property type="entry name" value="THIOSULFATE SULFURTRANSFERASE/RHODANESE-LIKE DOMAIN-CONTAINING PROTEIN 2"/>
    <property type="match status" value="1"/>
</dbReference>
<dbReference type="SMART" id="SM00450">
    <property type="entry name" value="RHOD"/>
    <property type="match status" value="1"/>
</dbReference>
<dbReference type="NCBIfam" id="NF001136">
    <property type="entry name" value="PRK00142.1-4"/>
    <property type="match status" value="1"/>
</dbReference>
<comment type="similarity">
    <text evidence="1">Belongs to the TrhO family.</text>
</comment>
<dbReference type="EC" id="1.14.-.-" evidence="1"/>
<keyword evidence="4" id="KW-1185">Reference proteome</keyword>
<dbReference type="HOGENOM" id="CLU_038878_0_0_5"/>
<dbReference type="Pfam" id="PF00581">
    <property type="entry name" value="Rhodanese"/>
    <property type="match status" value="1"/>
</dbReference>
<dbReference type="PANTHER" id="PTHR43268:SF3">
    <property type="entry name" value="RHODANESE-LIKE DOMAIN-CONTAINING PROTEIN 7-RELATED"/>
    <property type="match status" value="1"/>
</dbReference>
<dbReference type="KEGG" id="paca:ID47_02675"/>
<proteinExistence type="inferred from homology"/>
<evidence type="ECO:0000256" key="1">
    <source>
        <dbReference type="HAMAP-Rule" id="MF_00469"/>
    </source>
</evidence>
<comment type="catalytic activity">
    <reaction evidence="1">
        <text>uridine(34) in tRNA + AH2 + O2 = 5-hydroxyuridine(34) in tRNA + A + H2O</text>
        <dbReference type="Rhea" id="RHEA:64224"/>
        <dbReference type="Rhea" id="RHEA-COMP:11727"/>
        <dbReference type="Rhea" id="RHEA-COMP:13381"/>
        <dbReference type="ChEBI" id="CHEBI:13193"/>
        <dbReference type="ChEBI" id="CHEBI:15377"/>
        <dbReference type="ChEBI" id="CHEBI:15379"/>
        <dbReference type="ChEBI" id="CHEBI:17499"/>
        <dbReference type="ChEBI" id="CHEBI:65315"/>
        <dbReference type="ChEBI" id="CHEBI:136877"/>
    </reaction>
</comment>
<dbReference type="InterPro" id="IPR040503">
    <property type="entry name" value="TRHO_N"/>
</dbReference>
<gene>
    <name evidence="1" type="primary">trhO</name>
    <name evidence="3" type="ORF">ID47_02675</name>
</gene>
<dbReference type="CDD" id="cd01518">
    <property type="entry name" value="RHOD_YceA"/>
    <property type="match status" value="1"/>
</dbReference>
<dbReference type="GO" id="GO:0016705">
    <property type="term" value="F:oxidoreductase activity, acting on paired donors, with incorporation or reduction of molecular oxygen"/>
    <property type="evidence" value="ECO:0007669"/>
    <property type="project" value="UniProtKB-UniRule"/>
</dbReference>
<dbReference type="OrthoDB" id="9778326at2"/>
<protein>
    <recommendedName>
        <fullName evidence="1">tRNA uridine(34) hydroxylase</fullName>
        <ecNumber evidence="1">1.14.-.-</ecNumber>
    </recommendedName>
    <alternativeName>
        <fullName evidence="1">tRNA hydroxylation protein O</fullName>
    </alternativeName>
</protein>
<dbReference type="Proteomes" id="UP000028926">
    <property type="component" value="Chromosome"/>
</dbReference>
<dbReference type="InterPro" id="IPR036873">
    <property type="entry name" value="Rhodanese-like_dom_sf"/>
</dbReference>
<dbReference type="HAMAP" id="MF_00469">
    <property type="entry name" value="TrhO"/>
    <property type="match status" value="1"/>
</dbReference>
<sequence>MFKVAALYQFAPLSDCYKAIQAPLQQLCDTHGVKGTLLLAEEGINGTIAGIGEGIDAVVGFIRSNPLLNNLEYKESFAKTMPFHRMKVRLKKEIVTLGVPGISPTKKVGTYVNAKDWNDLIQDPEVIVIDTRNDYECRMGSFEGAINPKTDTFTQFPKFVQENCDVTRHKKVAMFCTGGIRCEKASSYMLEQGFEEVYHLKGGILKYLEDVKEESSLWNGECFVFDERVGVKHGLQLGEHEYCRSCRLPVSPDDKLSAKYEEGITCPNCYDAMTEKKRKRAQARHFQVTLAKSRGLKHIGR</sequence>
<evidence type="ECO:0000259" key="2">
    <source>
        <dbReference type="PROSITE" id="PS50206"/>
    </source>
</evidence>
<dbReference type="PROSITE" id="PS50206">
    <property type="entry name" value="RHODANESE_3"/>
    <property type="match status" value="1"/>
</dbReference>
<evidence type="ECO:0000313" key="3">
    <source>
        <dbReference type="EMBL" id="AIK95874.1"/>
    </source>
</evidence>